<dbReference type="Proteomes" id="UP000319980">
    <property type="component" value="Unassembled WGS sequence"/>
</dbReference>
<evidence type="ECO:0000259" key="2">
    <source>
        <dbReference type="Pfam" id="PF13828"/>
    </source>
</evidence>
<evidence type="ECO:0000256" key="1">
    <source>
        <dbReference type="SAM" id="Phobius"/>
    </source>
</evidence>
<reference evidence="3 4" key="1">
    <citation type="journal article" date="2008" name="Int. J. Syst. Evol. Microbiol.">
        <title>Luteimonas marina sp. nov., isolated from seawater.</title>
        <authorList>
            <person name="Baik K.S."/>
            <person name="Park S.C."/>
            <person name="Kim M.S."/>
            <person name="Kim E.M."/>
            <person name="Park C."/>
            <person name="Chun J."/>
            <person name="Seong C.N."/>
        </authorList>
    </citation>
    <scope>NUCLEOTIDE SEQUENCE [LARGE SCALE GENOMIC DNA]</scope>
    <source>
        <strain evidence="3 4">FR1330</strain>
    </source>
</reference>
<dbReference type="AlphaFoldDB" id="A0A5C5UCI0"/>
<keyword evidence="1" id="KW-0812">Transmembrane</keyword>
<evidence type="ECO:0000313" key="3">
    <source>
        <dbReference type="EMBL" id="TWT23300.1"/>
    </source>
</evidence>
<keyword evidence="1" id="KW-1133">Transmembrane helix</keyword>
<dbReference type="OrthoDB" id="6183992at2"/>
<name>A0A5C5UCI0_9GAMM</name>
<comment type="caution">
    <text evidence="3">The sequence shown here is derived from an EMBL/GenBank/DDBJ whole genome shotgun (WGS) entry which is preliminary data.</text>
</comment>
<feature type="transmembrane region" description="Helical" evidence="1">
    <location>
        <begin position="57"/>
        <end position="90"/>
    </location>
</feature>
<dbReference type="Pfam" id="PF13828">
    <property type="entry name" value="DUF4190"/>
    <property type="match status" value="1"/>
</dbReference>
<dbReference type="RefSeq" id="WP_146384365.1">
    <property type="nucleotide sequence ID" value="NZ_VOHK01000001.1"/>
</dbReference>
<gene>
    <name evidence="3" type="ORF">FQY83_01210</name>
</gene>
<feature type="transmembrane region" description="Helical" evidence="1">
    <location>
        <begin position="12"/>
        <end position="36"/>
    </location>
</feature>
<evidence type="ECO:0000313" key="4">
    <source>
        <dbReference type="Proteomes" id="UP000319980"/>
    </source>
</evidence>
<protein>
    <submittedName>
        <fullName evidence="3">DUF4190 domain-containing protein</fullName>
    </submittedName>
</protein>
<dbReference type="EMBL" id="VOHK01000001">
    <property type="protein sequence ID" value="TWT23300.1"/>
    <property type="molecule type" value="Genomic_DNA"/>
</dbReference>
<organism evidence="3 4">
    <name type="scientific">Luteimonas marina</name>
    <dbReference type="NCBI Taxonomy" id="488485"/>
    <lineage>
        <taxon>Bacteria</taxon>
        <taxon>Pseudomonadati</taxon>
        <taxon>Pseudomonadota</taxon>
        <taxon>Gammaproteobacteria</taxon>
        <taxon>Lysobacterales</taxon>
        <taxon>Lysobacteraceae</taxon>
        <taxon>Luteimonas</taxon>
    </lineage>
</organism>
<proteinExistence type="predicted"/>
<feature type="domain" description="DUF4190" evidence="2">
    <location>
        <begin position="11"/>
        <end position="74"/>
    </location>
</feature>
<sequence length="93" mass="9802">MNLPPRQTSALAITSLISGILGWTLVPWIGSIVAIVTGHMARGEIRRAPDRFEGDGLALAGLILGYAMLALSLVGIVVLLLFFGGLVWLGFNA</sequence>
<keyword evidence="1" id="KW-0472">Membrane</keyword>
<keyword evidence="4" id="KW-1185">Reference proteome</keyword>
<dbReference type="InterPro" id="IPR025241">
    <property type="entry name" value="DUF4190"/>
</dbReference>
<accession>A0A5C5UCI0</accession>